<organism evidence="1 2">
    <name type="scientific">Choristoneura fumiferana</name>
    <name type="common">Spruce budworm moth</name>
    <name type="synonym">Archips fumiferana</name>
    <dbReference type="NCBI Taxonomy" id="7141"/>
    <lineage>
        <taxon>Eukaryota</taxon>
        <taxon>Metazoa</taxon>
        <taxon>Ecdysozoa</taxon>
        <taxon>Arthropoda</taxon>
        <taxon>Hexapoda</taxon>
        <taxon>Insecta</taxon>
        <taxon>Pterygota</taxon>
        <taxon>Neoptera</taxon>
        <taxon>Endopterygota</taxon>
        <taxon>Lepidoptera</taxon>
        <taxon>Glossata</taxon>
        <taxon>Ditrysia</taxon>
        <taxon>Tortricoidea</taxon>
        <taxon>Tortricidae</taxon>
        <taxon>Tortricinae</taxon>
        <taxon>Choristoneura</taxon>
    </lineage>
</organism>
<dbReference type="Proteomes" id="UP001064048">
    <property type="component" value="Chromosome 8"/>
</dbReference>
<sequence>MQNVQNRVVMRWFTITCLLVPLIIASATAEWSWGGEAKEKTEVQSEQKPSELLQGEEAPETAEKKSSDTDGTVLDDIVDELVSNKQGRSLGGFDDVYSDPTIKEALDSGDDAEARNLIKGRLCTLGLIQCDEEDSQEKRTYLSPDELIYAQPVDIKPIGKPVASIPVRGPPRAYGPAKPMPPYISRPQKTPPKRIGYGPPNVRPGFSEKYGQVSGSNFQFSQSNGLYGGSEGNYVTRPPSYANESPYNFENNKPHYNKVPASQTVTKTEVVQQHVHHHYVHDDSNKEPKVIIKPVAIPVGSVGHLGSQSLSQQSTDIITASGGEYNGFGSNGFKPMTDGYSLNKPVYETDTIYGSQYGHSNANKGNSFSSQSLPNQYPNNGFDEQKYGNSLGSFSSHNNQFYKKELHVGSGNSLYQQGPASFGQSNSYQDNSYHEAKAQGFECVCVNYDQCPSQEVIGRRDDLYLPIDPRNKGSEISALTEEQLDNITKTETSDAKDEITTTESSAKKVSKRETKAETEDKIEKEAEPRLIGLAGYGGNGGHNNKQVQPTFGVSFGLPQPSHGGYPINPFNANPLYNPYGPALNGGGLNLGLVSVNPLLAVQVTKNDYGDKIVKPFVNLHVTPNEHVVNKLGNLFHEKKQYLLNKHEHYHHYNPHHHEYYHHKPALHPHYSPHIPHYGPHIPHYEPHGPHFEPHGPYYEPHGPQYESHLPYPPHDQFGPHHGPPVYSPHYGHAEAGYFKQNQFNAQPTASDDDYEDEDTNEANDFHNPYENGFSNLGFERTANASIDRMRGSYANRYGYSRSFTLPKDPGANRGSQTVRFPENRKKREVTVEKSKSETIEERQGYFGRPQVQQCKANQVCCRRPFRPQAANQGQCGIRHSQGINGRIKTPSYVDGDSEFGEYPWQAAILKKDPKESVYVCGGTLIDGSHIMTAAHCVKSYKGFELRVRLGEWDVNHDVEFFPYIERDVISVHVHPMYYAGTLDNDLAILKLEHPVDWTKFPHISPACLPDKYTDYAGQRCWTTGWGKDAFGDNGKYQNILKEVDVPILPHGHCQQQLRQTRLGYNYELNHGFLCAGGEEGKDACKGDGGGPLVCEHGGTWQLVGVVSWGIGCGQPGVPGVYVKVAHYLDWISQVTGKFSPY</sequence>
<evidence type="ECO:0000313" key="2">
    <source>
        <dbReference type="Proteomes" id="UP001064048"/>
    </source>
</evidence>
<accession>A0ACC0JQD1</accession>
<keyword evidence="2" id="KW-1185">Reference proteome</keyword>
<name>A0ACC0JQD1_CHOFU</name>
<dbReference type="EMBL" id="CM046108">
    <property type="protein sequence ID" value="KAI8426349.1"/>
    <property type="molecule type" value="Genomic_DNA"/>
</dbReference>
<evidence type="ECO:0000313" key="1">
    <source>
        <dbReference type="EMBL" id="KAI8426349.1"/>
    </source>
</evidence>
<comment type="caution">
    <text evidence="1">The sequence shown here is derived from an EMBL/GenBank/DDBJ whole genome shotgun (WGS) entry which is preliminary data.</text>
</comment>
<proteinExistence type="predicted"/>
<reference evidence="1 2" key="1">
    <citation type="journal article" date="2022" name="Genome Biol. Evol.">
        <title>The Spruce Budworm Genome: Reconstructing the Evolutionary History of Antifreeze Proteins.</title>
        <authorList>
            <person name="Beliveau C."/>
            <person name="Gagne P."/>
            <person name="Picq S."/>
            <person name="Vernygora O."/>
            <person name="Keeling C.I."/>
            <person name="Pinkney K."/>
            <person name="Doucet D."/>
            <person name="Wen F."/>
            <person name="Johnston J.S."/>
            <person name="Maaroufi H."/>
            <person name="Boyle B."/>
            <person name="Laroche J."/>
            <person name="Dewar K."/>
            <person name="Juretic N."/>
            <person name="Blackburn G."/>
            <person name="Nisole A."/>
            <person name="Brunet B."/>
            <person name="Brandao M."/>
            <person name="Lumley L."/>
            <person name="Duan J."/>
            <person name="Quan G."/>
            <person name="Lucarotti C.J."/>
            <person name="Roe A.D."/>
            <person name="Sperling F.A.H."/>
            <person name="Levesque R.C."/>
            <person name="Cusson M."/>
        </authorList>
    </citation>
    <scope>NUCLEOTIDE SEQUENCE [LARGE SCALE GENOMIC DNA]</scope>
    <source>
        <strain evidence="1">Glfc:IPQL:Cfum</strain>
    </source>
</reference>
<gene>
    <name evidence="1" type="ORF">MSG28_005202</name>
</gene>
<protein>
    <submittedName>
        <fullName evidence="1">Uncharacterized protein</fullName>
    </submittedName>
</protein>